<accession>A0A1G2Q4E2</accession>
<dbReference type="EMBL" id="MHTB01000013">
    <property type="protein sequence ID" value="OHA55465.1"/>
    <property type="molecule type" value="Genomic_DNA"/>
</dbReference>
<dbReference type="PANTHER" id="PTHR35458">
    <property type="entry name" value="SLR0755 PROTEIN"/>
    <property type="match status" value="1"/>
</dbReference>
<organism evidence="2 3">
    <name type="scientific">Candidatus Veblenbacteria bacterium RIFOXYA2_FULL_43_9</name>
    <dbReference type="NCBI Taxonomy" id="1802425"/>
    <lineage>
        <taxon>Bacteria</taxon>
        <taxon>Candidatus Vebleniibacteriota</taxon>
    </lineage>
</organism>
<name>A0A1G2Q4E2_9BACT</name>
<evidence type="ECO:0000259" key="1">
    <source>
        <dbReference type="Pfam" id="PF01936"/>
    </source>
</evidence>
<dbReference type="InterPro" id="IPR047140">
    <property type="entry name" value="LabA"/>
</dbReference>
<feature type="domain" description="NYN" evidence="1">
    <location>
        <begin position="8"/>
        <end position="155"/>
    </location>
</feature>
<sequence length="182" mass="20133">MLKHKDQRVGVFVDVANMYYSSRNLFGSRTNFGKVLEAAVAGRKLIRAIAYVVKAEAPEEAKFFEALDNQGFEVKTKDLQVFVGGAKKGDWDVGISIDAISMASKLDVVVLVTGDGDFVPLIEYLQFLGQRVEVMAFSETASAKLKEAADDFFDLSSSRSQFLMSLPASLRRQLAKKNNNHN</sequence>
<dbReference type="Proteomes" id="UP000178936">
    <property type="component" value="Unassembled WGS sequence"/>
</dbReference>
<dbReference type="GO" id="GO:0004540">
    <property type="term" value="F:RNA nuclease activity"/>
    <property type="evidence" value="ECO:0007669"/>
    <property type="project" value="InterPro"/>
</dbReference>
<proteinExistence type="predicted"/>
<dbReference type="AlphaFoldDB" id="A0A1G2Q4E2"/>
<dbReference type="InterPro" id="IPR021139">
    <property type="entry name" value="NYN"/>
</dbReference>
<dbReference type="Gene3D" id="3.40.50.1010">
    <property type="entry name" value="5'-nuclease"/>
    <property type="match status" value="1"/>
</dbReference>
<dbReference type="CDD" id="cd10911">
    <property type="entry name" value="PIN_LabA"/>
    <property type="match status" value="1"/>
</dbReference>
<dbReference type="PANTHER" id="PTHR35458:SF8">
    <property type="entry name" value="SLR0650 PROTEIN"/>
    <property type="match status" value="1"/>
</dbReference>
<evidence type="ECO:0000313" key="2">
    <source>
        <dbReference type="EMBL" id="OHA55465.1"/>
    </source>
</evidence>
<evidence type="ECO:0000313" key="3">
    <source>
        <dbReference type="Proteomes" id="UP000178936"/>
    </source>
</evidence>
<dbReference type="Pfam" id="PF01936">
    <property type="entry name" value="NYN"/>
    <property type="match status" value="1"/>
</dbReference>
<gene>
    <name evidence="2" type="ORF">A2226_02645</name>
</gene>
<protein>
    <recommendedName>
        <fullName evidence="1">NYN domain-containing protein</fullName>
    </recommendedName>
</protein>
<comment type="caution">
    <text evidence="2">The sequence shown here is derived from an EMBL/GenBank/DDBJ whole genome shotgun (WGS) entry which is preliminary data.</text>
</comment>
<reference evidence="2 3" key="1">
    <citation type="journal article" date="2016" name="Nat. Commun.">
        <title>Thousands of microbial genomes shed light on interconnected biogeochemical processes in an aquifer system.</title>
        <authorList>
            <person name="Anantharaman K."/>
            <person name="Brown C.T."/>
            <person name="Hug L.A."/>
            <person name="Sharon I."/>
            <person name="Castelle C.J."/>
            <person name="Probst A.J."/>
            <person name="Thomas B.C."/>
            <person name="Singh A."/>
            <person name="Wilkins M.J."/>
            <person name="Karaoz U."/>
            <person name="Brodie E.L."/>
            <person name="Williams K.H."/>
            <person name="Hubbard S.S."/>
            <person name="Banfield J.F."/>
        </authorList>
    </citation>
    <scope>NUCLEOTIDE SEQUENCE [LARGE SCALE GENOMIC DNA]</scope>
</reference>